<keyword evidence="7" id="KW-0812">Transmembrane</keyword>
<keyword evidence="12" id="KW-0809">Transit peptide</keyword>
<keyword evidence="6" id="KW-0808">Transferase</keyword>
<keyword evidence="10" id="KW-0418">Kinase</keyword>
<keyword evidence="13" id="KW-1133">Transmembrane helix</keyword>
<evidence type="ECO:0000256" key="14">
    <source>
        <dbReference type="ARBA" id="ARBA00023136"/>
    </source>
</evidence>
<dbReference type="Pfam" id="PF01753">
    <property type="entry name" value="zf-MYND"/>
    <property type="match status" value="1"/>
</dbReference>
<evidence type="ECO:0000256" key="18">
    <source>
        <dbReference type="PROSITE-ProRule" id="PRU00134"/>
    </source>
</evidence>
<dbReference type="InterPro" id="IPR011990">
    <property type="entry name" value="TPR-like_helical_dom_sf"/>
</dbReference>
<keyword evidence="8" id="KW-0479">Metal-binding</keyword>
<evidence type="ECO:0000256" key="17">
    <source>
        <dbReference type="ARBA" id="ARBA00048889"/>
    </source>
</evidence>
<dbReference type="PROSITE" id="PS50865">
    <property type="entry name" value="ZF_MYND_2"/>
    <property type="match status" value="1"/>
</dbReference>
<dbReference type="Proteomes" id="UP000294530">
    <property type="component" value="Unassembled WGS sequence"/>
</dbReference>
<dbReference type="PANTHER" id="PTHR32523">
    <property type="entry name" value="PHYTOL KINASE 1, CHLOROPLASTIC"/>
    <property type="match status" value="1"/>
</dbReference>
<dbReference type="KEGG" id="blac:94351163"/>
<dbReference type="EMBL" id="SHOA02000189">
    <property type="protein sequence ID" value="TDH67865.1"/>
    <property type="molecule type" value="Genomic_DNA"/>
</dbReference>
<evidence type="ECO:0000256" key="7">
    <source>
        <dbReference type="ARBA" id="ARBA00022692"/>
    </source>
</evidence>
<name>A0A976FJC4_BRELC</name>
<dbReference type="OrthoDB" id="188436at2759"/>
<protein>
    <recommendedName>
        <fullName evidence="16">phytol kinase</fullName>
        <ecNumber evidence="16">2.7.1.182</ecNumber>
    </recommendedName>
</protein>
<keyword evidence="11" id="KW-0862">Zinc</keyword>
<dbReference type="SUPFAM" id="SSF48452">
    <property type="entry name" value="TPR-like"/>
    <property type="match status" value="1"/>
</dbReference>
<evidence type="ECO:0000256" key="6">
    <source>
        <dbReference type="ARBA" id="ARBA00022679"/>
    </source>
</evidence>
<evidence type="ECO:0000259" key="19">
    <source>
        <dbReference type="PROSITE" id="PS50865"/>
    </source>
</evidence>
<keyword evidence="14" id="KW-0472">Membrane</keyword>
<comment type="similarity">
    <text evidence="3">Belongs to the polyprenol kinase family.</text>
</comment>
<dbReference type="AlphaFoldDB" id="A0A976FJC4"/>
<evidence type="ECO:0000256" key="5">
    <source>
        <dbReference type="ARBA" id="ARBA00022640"/>
    </source>
</evidence>
<feature type="domain" description="MYND-type" evidence="19">
    <location>
        <begin position="160"/>
        <end position="204"/>
    </location>
</feature>
<dbReference type="EC" id="2.7.1.182" evidence="16"/>
<dbReference type="InterPro" id="IPR002893">
    <property type="entry name" value="Znf_MYND"/>
</dbReference>
<dbReference type="SUPFAM" id="SSF144232">
    <property type="entry name" value="HIT/MYND zinc finger-like"/>
    <property type="match status" value="1"/>
</dbReference>
<keyword evidence="4" id="KW-0150">Chloroplast</keyword>
<dbReference type="Gene3D" id="1.25.40.10">
    <property type="entry name" value="Tetratricopeptide repeat domain"/>
    <property type="match status" value="1"/>
</dbReference>
<evidence type="ECO:0000256" key="16">
    <source>
        <dbReference type="ARBA" id="ARBA00039024"/>
    </source>
</evidence>
<evidence type="ECO:0000256" key="3">
    <source>
        <dbReference type="ARBA" id="ARBA00010794"/>
    </source>
</evidence>
<gene>
    <name evidence="20" type="ORF">CCR75_007431</name>
</gene>
<evidence type="ECO:0000256" key="4">
    <source>
        <dbReference type="ARBA" id="ARBA00022528"/>
    </source>
</evidence>
<dbReference type="Gene3D" id="6.10.140.2220">
    <property type="match status" value="1"/>
</dbReference>
<comment type="catalytic activity">
    <reaction evidence="17">
        <text>phytol + CTP = phytyl phosphate + CDP + H(+)</text>
        <dbReference type="Rhea" id="RHEA:38055"/>
        <dbReference type="ChEBI" id="CHEBI:15378"/>
        <dbReference type="ChEBI" id="CHEBI:17327"/>
        <dbReference type="ChEBI" id="CHEBI:37563"/>
        <dbReference type="ChEBI" id="CHEBI:58069"/>
        <dbReference type="ChEBI" id="CHEBI:75483"/>
        <dbReference type="EC" id="2.7.1.182"/>
    </reaction>
</comment>
<evidence type="ECO:0000256" key="13">
    <source>
        <dbReference type="ARBA" id="ARBA00022989"/>
    </source>
</evidence>
<evidence type="ECO:0000256" key="12">
    <source>
        <dbReference type="ARBA" id="ARBA00022946"/>
    </source>
</evidence>
<dbReference type="GO" id="GO:0008270">
    <property type="term" value="F:zinc ion binding"/>
    <property type="evidence" value="ECO:0007669"/>
    <property type="project" value="UniProtKB-KW"/>
</dbReference>
<proteinExistence type="inferred from homology"/>
<evidence type="ECO:0000256" key="9">
    <source>
        <dbReference type="ARBA" id="ARBA00022771"/>
    </source>
</evidence>
<dbReference type="PANTHER" id="PTHR32523:SF8">
    <property type="entry name" value="DOLICHOL KINASE"/>
    <property type="match status" value="1"/>
</dbReference>
<dbReference type="GO" id="GO:0009507">
    <property type="term" value="C:chloroplast"/>
    <property type="evidence" value="ECO:0007669"/>
    <property type="project" value="UniProtKB-SubCell"/>
</dbReference>
<keyword evidence="9 18" id="KW-0863">Zinc-finger</keyword>
<keyword evidence="21" id="KW-1185">Reference proteome</keyword>
<dbReference type="InterPro" id="IPR039606">
    <property type="entry name" value="Phytol/farnesol_kinase"/>
</dbReference>
<dbReference type="PROSITE" id="PS01360">
    <property type="entry name" value="ZF_MYND_1"/>
    <property type="match status" value="1"/>
</dbReference>
<evidence type="ECO:0000256" key="11">
    <source>
        <dbReference type="ARBA" id="ARBA00022833"/>
    </source>
</evidence>
<evidence type="ECO:0000256" key="1">
    <source>
        <dbReference type="ARBA" id="ARBA00004141"/>
    </source>
</evidence>
<comment type="subcellular location">
    <subcellularLocation>
        <location evidence="1">Membrane</location>
        <topology evidence="1">Multi-pass membrane protein</topology>
    </subcellularLocation>
    <subcellularLocation>
        <location evidence="2">Plastid</location>
        <location evidence="2">Chloroplast</location>
    </subcellularLocation>
</comment>
<comment type="pathway">
    <text evidence="15">Cofactor biosynthesis; tocopherol biosynthesis.</text>
</comment>
<evidence type="ECO:0000256" key="15">
    <source>
        <dbReference type="ARBA" id="ARBA00024015"/>
    </source>
</evidence>
<sequence>MEDEGCGIKFAGFTVYYPCSYDGEYNATMVALTGTCSAYMELVDRSNEVSALIDNGKLREAATLLRYILDRKPAAGFDNVSLALTQHELGTVLRQLGELDNALELLMQAFVVRDHADENLGIVIALRDGNLTREEIAKVYEAKGNCAKALDVRQRGKRICSNDVCEALDYKDDELFACSRCKCVFYCGKTCQRQDWKNRHRPMCQQPMRQI</sequence>
<evidence type="ECO:0000313" key="20">
    <source>
        <dbReference type="EMBL" id="TDH67865.1"/>
    </source>
</evidence>
<accession>A0A976FJC4</accession>
<evidence type="ECO:0000256" key="10">
    <source>
        <dbReference type="ARBA" id="ARBA00022777"/>
    </source>
</evidence>
<evidence type="ECO:0000256" key="8">
    <source>
        <dbReference type="ARBA" id="ARBA00022723"/>
    </source>
</evidence>
<keyword evidence="5" id="KW-0934">Plastid</keyword>
<organism evidence="20 21">
    <name type="scientific">Bremia lactucae</name>
    <name type="common">Lettuce downy mildew</name>
    <dbReference type="NCBI Taxonomy" id="4779"/>
    <lineage>
        <taxon>Eukaryota</taxon>
        <taxon>Sar</taxon>
        <taxon>Stramenopiles</taxon>
        <taxon>Oomycota</taxon>
        <taxon>Peronosporomycetes</taxon>
        <taxon>Peronosporales</taxon>
        <taxon>Peronosporaceae</taxon>
        <taxon>Bremia</taxon>
    </lineage>
</organism>
<dbReference type="GO" id="GO:0016020">
    <property type="term" value="C:membrane"/>
    <property type="evidence" value="ECO:0007669"/>
    <property type="project" value="UniProtKB-SubCell"/>
</dbReference>
<evidence type="ECO:0000256" key="2">
    <source>
        <dbReference type="ARBA" id="ARBA00004229"/>
    </source>
</evidence>
<dbReference type="RefSeq" id="XP_067817364.1">
    <property type="nucleotide sequence ID" value="XM_067965492.1"/>
</dbReference>
<dbReference type="GO" id="GO:0010276">
    <property type="term" value="F:phytol kinase activity"/>
    <property type="evidence" value="ECO:0007669"/>
    <property type="project" value="UniProtKB-EC"/>
</dbReference>
<reference evidence="20 21" key="1">
    <citation type="journal article" date="2021" name="Genome Biol.">
        <title>AFLAP: assembly-free linkage analysis pipeline using k-mers from genome sequencing data.</title>
        <authorList>
            <person name="Fletcher K."/>
            <person name="Zhang L."/>
            <person name="Gil J."/>
            <person name="Han R."/>
            <person name="Cavanaugh K."/>
            <person name="Michelmore R."/>
        </authorList>
    </citation>
    <scope>NUCLEOTIDE SEQUENCE [LARGE SCALE GENOMIC DNA]</scope>
    <source>
        <strain evidence="20 21">SF5</strain>
    </source>
</reference>
<comment type="caution">
    <text evidence="20">The sequence shown here is derived from an EMBL/GenBank/DDBJ whole genome shotgun (WGS) entry which is preliminary data.</text>
</comment>
<evidence type="ECO:0000313" key="21">
    <source>
        <dbReference type="Proteomes" id="UP000294530"/>
    </source>
</evidence>
<dbReference type="GeneID" id="94351163"/>